<feature type="coiled-coil region" evidence="1">
    <location>
        <begin position="313"/>
        <end position="340"/>
    </location>
</feature>
<keyword evidence="1" id="KW-0175">Coiled coil</keyword>
<reference evidence="2" key="1">
    <citation type="submission" date="2010-09" db="EMBL/GenBank/DDBJ databases">
        <title>Complete sequence of chromosome1 of Burkholderia sp. CCGE1003.</title>
        <authorList>
            <consortium name="US DOE Joint Genome Institute"/>
            <person name="Lucas S."/>
            <person name="Copeland A."/>
            <person name="Lapidus A."/>
            <person name="Cheng J.-F."/>
            <person name="Bruce D."/>
            <person name="Goodwin L."/>
            <person name="Pitluck S."/>
            <person name="Daligault H."/>
            <person name="Davenport K."/>
            <person name="Detter J.C."/>
            <person name="Han C."/>
            <person name="Tapia R."/>
            <person name="Land M."/>
            <person name="Hauser L."/>
            <person name="Jeffries C."/>
            <person name="Kyrpides N."/>
            <person name="Ivanova N."/>
            <person name="Ovchinnikova G."/>
            <person name="Martinez-Romero E."/>
            <person name="Rogel M.A."/>
            <person name="Auchtung J."/>
            <person name="Tiedje J.M."/>
            <person name="Woyke T."/>
        </authorList>
    </citation>
    <scope>NUCLEOTIDE SEQUENCE</scope>
    <source>
        <strain evidence="2">CCGE1003</strain>
    </source>
</reference>
<dbReference type="AlphaFoldDB" id="E1TBV4"/>
<name>E1TBV4_BURSG</name>
<dbReference type="HOGENOM" id="CLU_506094_0_0_4"/>
<dbReference type="STRING" id="640512.BC1003_2148"/>
<accession>E1TBV4</accession>
<organism evidence="2">
    <name type="scientific">Burkholderia sp. (strain CCGE1003)</name>
    <dbReference type="NCBI Taxonomy" id="640512"/>
    <lineage>
        <taxon>Bacteria</taxon>
        <taxon>Pseudomonadati</taxon>
        <taxon>Pseudomonadota</taxon>
        <taxon>Betaproteobacteria</taxon>
        <taxon>Burkholderiales</taxon>
        <taxon>Burkholderiaceae</taxon>
        <taxon>Burkholderia</taxon>
    </lineage>
</organism>
<gene>
    <name evidence="2" type="ordered locus">BC1003_2148</name>
</gene>
<protein>
    <submittedName>
        <fullName evidence="2">Uncharacterized protein</fullName>
    </submittedName>
</protein>
<evidence type="ECO:0000256" key="1">
    <source>
        <dbReference type="SAM" id="Coils"/>
    </source>
</evidence>
<dbReference type="KEGG" id="bgf:BC1003_2148"/>
<proteinExistence type="predicted"/>
<dbReference type="eggNOG" id="COG4372">
    <property type="taxonomic scope" value="Bacteria"/>
</dbReference>
<dbReference type="EMBL" id="CP002217">
    <property type="protein sequence ID" value="ADN58102.1"/>
    <property type="molecule type" value="Genomic_DNA"/>
</dbReference>
<sequence>MLVYANSFVFEPDDNPTQIIQLVAKWVGKRAGSYVDGNRLAEGIRELRLRDGSILSSRATLSDGQMDYPYFFCARFSHRDDKVSGRKWITEIGLRQDEVDTPVLCTLLLKTDEVSARVTDLIQVTRPKLVQQLIAACHPVGQTPGLSVKRLDEESAPAFLREVERQDREHPLVLTSCARDGSYPVAPDRLRSILVGLADVVDVPASVDTFAIEETVGRRYISFGGAINIVFPVRQGTRGLFCDTVLLRPDEITAIQNTGNSIESEVLAAITHRTNLPYSWRHITPETVSQAVLRKQLARAIERANSSNHSDELTEYTELLEAADQELRSKDDELAFVRGEYESKVLDTERLEADIAGLKHALAGRHSSEDTQADEVVQALTPLRELVAAVVKANPSIQQSLELIVSLYPERIVVLDTAITSAKDSDRGGSRLGAKAIELMFKLASDYWQALVDGKGDQQAKSVFGQNSYAANEAGALSNEGKKRRTFSYRGRDFVMEKHLKHGVKDSAAETLRVHFEWVASERKIIIGHCGKHLDF</sequence>
<dbReference type="OrthoDB" id="6963491at2"/>
<evidence type="ECO:0000313" key="2">
    <source>
        <dbReference type="EMBL" id="ADN58102.1"/>
    </source>
</evidence>